<dbReference type="Pfam" id="PF00069">
    <property type="entry name" value="Pkinase"/>
    <property type="match status" value="1"/>
</dbReference>
<organism evidence="21 22">
    <name type="scientific">Dillenia turbinata</name>
    <dbReference type="NCBI Taxonomy" id="194707"/>
    <lineage>
        <taxon>Eukaryota</taxon>
        <taxon>Viridiplantae</taxon>
        <taxon>Streptophyta</taxon>
        <taxon>Embryophyta</taxon>
        <taxon>Tracheophyta</taxon>
        <taxon>Spermatophyta</taxon>
        <taxon>Magnoliopsida</taxon>
        <taxon>eudicotyledons</taxon>
        <taxon>Gunneridae</taxon>
        <taxon>Pentapetalae</taxon>
        <taxon>Dilleniales</taxon>
        <taxon>Dilleniaceae</taxon>
        <taxon>Dillenia</taxon>
    </lineage>
</organism>
<keyword evidence="9" id="KW-0732">Signal</keyword>
<dbReference type="Gene3D" id="3.30.200.20">
    <property type="entry name" value="Phosphorylase Kinase, domain 1"/>
    <property type="match status" value="1"/>
</dbReference>
<comment type="similarity">
    <text evidence="3">In the C-terminal section; belongs to the protein kinase superfamily. Ser/Thr protein kinase family.</text>
</comment>
<evidence type="ECO:0000256" key="6">
    <source>
        <dbReference type="ARBA" id="ARBA00022527"/>
    </source>
</evidence>
<dbReference type="SUPFAM" id="SSF49899">
    <property type="entry name" value="Concanavalin A-like lectins/glucanases"/>
    <property type="match status" value="1"/>
</dbReference>
<accession>A0AAN8WDA7</accession>
<evidence type="ECO:0000256" key="7">
    <source>
        <dbReference type="ARBA" id="ARBA00022679"/>
    </source>
</evidence>
<evidence type="ECO:0000256" key="12">
    <source>
        <dbReference type="ARBA" id="ARBA00022777"/>
    </source>
</evidence>
<dbReference type="CDD" id="cd06899">
    <property type="entry name" value="lectin_legume_LecRK_Arcelin_ConA"/>
    <property type="match status" value="1"/>
</dbReference>
<dbReference type="SMART" id="SM00220">
    <property type="entry name" value="S_TKc"/>
    <property type="match status" value="1"/>
</dbReference>
<dbReference type="EC" id="2.7.11.1" evidence="4"/>
<evidence type="ECO:0000313" key="22">
    <source>
        <dbReference type="Proteomes" id="UP001370490"/>
    </source>
</evidence>
<dbReference type="Gene3D" id="2.60.120.200">
    <property type="match status" value="1"/>
</dbReference>
<dbReference type="InterPro" id="IPR013320">
    <property type="entry name" value="ConA-like_dom_sf"/>
</dbReference>
<keyword evidence="10" id="KW-0430">Lectin</keyword>
<dbReference type="GO" id="GO:0005886">
    <property type="term" value="C:plasma membrane"/>
    <property type="evidence" value="ECO:0007669"/>
    <property type="project" value="UniProtKB-SubCell"/>
</dbReference>
<dbReference type="GO" id="GO:0004674">
    <property type="term" value="F:protein serine/threonine kinase activity"/>
    <property type="evidence" value="ECO:0007669"/>
    <property type="project" value="UniProtKB-KW"/>
</dbReference>
<evidence type="ECO:0000256" key="18">
    <source>
        <dbReference type="PROSITE-ProRule" id="PRU10141"/>
    </source>
</evidence>
<dbReference type="FunFam" id="3.30.200.20:FF:000178">
    <property type="entry name" value="serine/threonine-protein kinase PBS1-like"/>
    <property type="match status" value="1"/>
</dbReference>
<protein>
    <recommendedName>
        <fullName evidence="4">non-specific serine/threonine protein kinase</fullName>
        <ecNumber evidence="4">2.7.11.1</ecNumber>
    </recommendedName>
</protein>
<evidence type="ECO:0000256" key="15">
    <source>
        <dbReference type="ARBA" id="ARBA00023136"/>
    </source>
</evidence>
<evidence type="ECO:0000256" key="2">
    <source>
        <dbReference type="ARBA" id="ARBA00008536"/>
    </source>
</evidence>
<evidence type="ECO:0000256" key="13">
    <source>
        <dbReference type="ARBA" id="ARBA00022840"/>
    </source>
</evidence>
<feature type="binding site" evidence="18">
    <location>
        <position position="350"/>
    </location>
    <ligand>
        <name>ATP</name>
        <dbReference type="ChEBI" id="CHEBI:30616"/>
    </ligand>
</feature>
<dbReference type="GO" id="GO:0005524">
    <property type="term" value="F:ATP binding"/>
    <property type="evidence" value="ECO:0007669"/>
    <property type="project" value="UniProtKB-UniRule"/>
</dbReference>
<evidence type="ECO:0000256" key="5">
    <source>
        <dbReference type="ARBA" id="ARBA00022475"/>
    </source>
</evidence>
<keyword evidence="8 19" id="KW-0812">Transmembrane</keyword>
<evidence type="ECO:0000256" key="8">
    <source>
        <dbReference type="ARBA" id="ARBA00022692"/>
    </source>
</evidence>
<dbReference type="PROSITE" id="PS00108">
    <property type="entry name" value="PROTEIN_KINASE_ST"/>
    <property type="match status" value="1"/>
</dbReference>
<dbReference type="PROSITE" id="PS00107">
    <property type="entry name" value="PROTEIN_KINASE_ATP"/>
    <property type="match status" value="1"/>
</dbReference>
<comment type="similarity">
    <text evidence="2">In the N-terminal section; belongs to the leguminous lectin family.</text>
</comment>
<dbReference type="InterPro" id="IPR001220">
    <property type="entry name" value="Legume_lectin_dom"/>
</dbReference>
<comment type="subcellular location">
    <subcellularLocation>
        <location evidence="1">Cell membrane</location>
        <topology evidence="1">Single-pass type I membrane protein</topology>
    </subcellularLocation>
</comment>
<keyword evidence="6" id="KW-0723">Serine/threonine-protein kinase</keyword>
<dbReference type="Proteomes" id="UP001370490">
    <property type="component" value="Unassembled WGS sequence"/>
</dbReference>
<dbReference type="PROSITE" id="PS50011">
    <property type="entry name" value="PROTEIN_KINASE_DOM"/>
    <property type="match status" value="1"/>
</dbReference>
<dbReference type="Gene3D" id="1.10.510.10">
    <property type="entry name" value="Transferase(Phosphotransferase) domain 1"/>
    <property type="match status" value="1"/>
</dbReference>
<evidence type="ECO:0000256" key="14">
    <source>
        <dbReference type="ARBA" id="ARBA00022989"/>
    </source>
</evidence>
<evidence type="ECO:0000256" key="9">
    <source>
        <dbReference type="ARBA" id="ARBA00022729"/>
    </source>
</evidence>
<dbReference type="AlphaFoldDB" id="A0AAN8WDA7"/>
<keyword evidence="16" id="KW-0675">Receptor</keyword>
<dbReference type="InterPro" id="IPR011009">
    <property type="entry name" value="Kinase-like_dom_sf"/>
</dbReference>
<dbReference type="InterPro" id="IPR017441">
    <property type="entry name" value="Protein_kinase_ATP_BS"/>
</dbReference>
<keyword evidence="7" id="KW-0808">Transferase</keyword>
<reference evidence="21 22" key="1">
    <citation type="submission" date="2023-12" db="EMBL/GenBank/DDBJ databases">
        <title>A high-quality genome assembly for Dillenia turbinata (Dilleniales).</title>
        <authorList>
            <person name="Chanderbali A."/>
        </authorList>
    </citation>
    <scope>NUCLEOTIDE SEQUENCE [LARGE SCALE GENOMIC DNA]</scope>
    <source>
        <strain evidence="21">LSX21</strain>
        <tissue evidence="21">Leaf</tissue>
    </source>
</reference>
<keyword evidence="13 18" id="KW-0067">ATP-binding</keyword>
<evidence type="ECO:0000256" key="19">
    <source>
        <dbReference type="SAM" id="Phobius"/>
    </source>
</evidence>
<dbReference type="PROSITE" id="PS00307">
    <property type="entry name" value="LECTIN_LEGUME_BETA"/>
    <property type="match status" value="1"/>
</dbReference>
<evidence type="ECO:0000256" key="3">
    <source>
        <dbReference type="ARBA" id="ARBA00010217"/>
    </source>
</evidence>
<sequence>MIQNTNQLSFNISSFTPNELDNMNYTGQAYVTGEGIQLTPIELNHTLYFQAGRATFRDPMQLWDNTTGNLTDFNTHFSFVIKSIDGQSYADGIAFFMAPFGSGIPSDTAGESLGLAKETELLNSTYHFVAVEFDTYMNSWDPPKDHVGIDVNSMKSVANTTWFSSIFAGRTNDAWISYNSTTKNLSVTFTGFKNNNTIEQQLSYVIDLRLYLPELVTFGFTSATGSLYEINNIKSWEFSSSLQVDSVSVPPKKGKNNKIVPSVISGGLVLCVLIAGVILFLLWKKKKVEVGNDPTGEKSMGGELEFGRGAIRFSFQDLYRATNGFVDKLGQGGFGQVYKGSLENTFIAVKRISKDSSQGIKEFISEVKIISQLHHKNLVKLIGWCHEKKEFLLVYELMPKGSLDKHLYNHNNLLRWPTRFKIAKGLASALFYLHEECEQCILHRDIKSSNVMLDTNFNAKLGDFGLARLVDHDKGSQTTMPAGTIGYMAPECVIAAKAGKESDVYSFGIVALELACGRKPFIPTSEASQVIIVDWVWELYERGRLFEAADPRIYGDHDGEQMEEMQRLLIIGLWCAHPDPNCRPLIRKVIQVLNFEDQVPILPERMTPIAPLVSAISH</sequence>
<evidence type="ECO:0000256" key="1">
    <source>
        <dbReference type="ARBA" id="ARBA00004251"/>
    </source>
</evidence>
<evidence type="ECO:0000256" key="16">
    <source>
        <dbReference type="ARBA" id="ARBA00023170"/>
    </source>
</evidence>
<gene>
    <name evidence="21" type="ORF">RJ641_013380</name>
</gene>
<dbReference type="PANTHER" id="PTHR27007">
    <property type="match status" value="1"/>
</dbReference>
<evidence type="ECO:0000256" key="10">
    <source>
        <dbReference type="ARBA" id="ARBA00022734"/>
    </source>
</evidence>
<dbReference type="GO" id="GO:0002229">
    <property type="term" value="P:defense response to oomycetes"/>
    <property type="evidence" value="ECO:0007669"/>
    <property type="project" value="UniProtKB-ARBA"/>
</dbReference>
<keyword evidence="22" id="KW-1185">Reference proteome</keyword>
<keyword evidence="17" id="KW-0325">Glycoprotein</keyword>
<proteinExistence type="inferred from homology"/>
<evidence type="ECO:0000256" key="17">
    <source>
        <dbReference type="ARBA" id="ARBA00023180"/>
    </source>
</evidence>
<feature type="domain" description="Protein kinase" evidence="20">
    <location>
        <begin position="323"/>
        <end position="602"/>
    </location>
</feature>
<keyword evidence="14 19" id="KW-1133">Transmembrane helix</keyword>
<evidence type="ECO:0000256" key="11">
    <source>
        <dbReference type="ARBA" id="ARBA00022741"/>
    </source>
</evidence>
<dbReference type="InterPro" id="IPR050528">
    <property type="entry name" value="L-type_Lectin-RKs"/>
</dbReference>
<dbReference type="SUPFAM" id="SSF56112">
    <property type="entry name" value="Protein kinase-like (PK-like)"/>
    <property type="match status" value="1"/>
</dbReference>
<evidence type="ECO:0000259" key="20">
    <source>
        <dbReference type="PROSITE" id="PS50011"/>
    </source>
</evidence>
<dbReference type="FunFam" id="1.10.510.10:FF:000240">
    <property type="entry name" value="Lectin-domain containing receptor kinase A4.3"/>
    <property type="match status" value="1"/>
</dbReference>
<keyword evidence="15 19" id="KW-0472">Membrane</keyword>
<dbReference type="FunFam" id="2.60.120.200:FF:000103">
    <property type="entry name" value="L-type lectin-domain containing receptor kinase IX.1"/>
    <property type="match status" value="1"/>
</dbReference>
<evidence type="ECO:0000313" key="21">
    <source>
        <dbReference type="EMBL" id="KAK6945836.1"/>
    </source>
</evidence>
<dbReference type="InterPro" id="IPR000719">
    <property type="entry name" value="Prot_kinase_dom"/>
</dbReference>
<dbReference type="CDD" id="cd14066">
    <property type="entry name" value="STKc_IRAK"/>
    <property type="match status" value="1"/>
</dbReference>
<dbReference type="GO" id="GO:0030246">
    <property type="term" value="F:carbohydrate binding"/>
    <property type="evidence" value="ECO:0007669"/>
    <property type="project" value="UniProtKB-KW"/>
</dbReference>
<keyword evidence="11 18" id="KW-0547">Nucleotide-binding</keyword>
<evidence type="ECO:0000256" key="4">
    <source>
        <dbReference type="ARBA" id="ARBA00012513"/>
    </source>
</evidence>
<feature type="transmembrane region" description="Helical" evidence="19">
    <location>
        <begin position="259"/>
        <end position="283"/>
    </location>
</feature>
<keyword evidence="12" id="KW-0418">Kinase</keyword>
<dbReference type="InterPro" id="IPR008271">
    <property type="entry name" value="Ser/Thr_kinase_AS"/>
</dbReference>
<dbReference type="InterPro" id="IPR019825">
    <property type="entry name" value="Lectin_legB_Mn/Ca_BS"/>
</dbReference>
<comment type="caution">
    <text evidence="21">The sequence shown here is derived from an EMBL/GenBank/DDBJ whole genome shotgun (WGS) entry which is preliminary data.</text>
</comment>
<dbReference type="EMBL" id="JBAMMX010000002">
    <property type="protein sequence ID" value="KAK6945836.1"/>
    <property type="molecule type" value="Genomic_DNA"/>
</dbReference>
<dbReference type="Pfam" id="PF00139">
    <property type="entry name" value="Lectin_legB"/>
    <property type="match status" value="1"/>
</dbReference>
<keyword evidence="5" id="KW-1003">Cell membrane</keyword>
<name>A0AAN8WDA7_9MAGN</name>